<dbReference type="SUPFAM" id="SSF52821">
    <property type="entry name" value="Rhodanese/Cell cycle control phosphatase"/>
    <property type="match status" value="2"/>
</dbReference>
<dbReference type="Pfam" id="PF00581">
    <property type="entry name" value="Rhodanese"/>
    <property type="match status" value="2"/>
</dbReference>
<evidence type="ECO:0000313" key="3">
    <source>
        <dbReference type="Proteomes" id="UP001056981"/>
    </source>
</evidence>
<protein>
    <submittedName>
        <fullName evidence="2">Rhodanese-like domain-containing protein</fullName>
    </submittedName>
</protein>
<dbReference type="PANTHER" id="PTHR43031">
    <property type="entry name" value="FAD-DEPENDENT OXIDOREDUCTASE"/>
    <property type="match status" value="1"/>
</dbReference>
<name>A0A9Q9BDC6_TREDN</name>
<dbReference type="PROSITE" id="PS50206">
    <property type="entry name" value="RHODANESE_3"/>
    <property type="match status" value="2"/>
</dbReference>
<dbReference type="InterPro" id="IPR036873">
    <property type="entry name" value="Rhodanese-like_dom_sf"/>
</dbReference>
<dbReference type="EMBL" id="CP051635">
    <property type="protein sequence ID" value="UTD00714.1"/>
    <property type="molecule type" value="Genomic_DNA"/>
</dbReference>
<organism evidence="2 3">
    <name type="scientific">Treponema denticola</name>
    <dbReference type="NCBI Taxonomy" id="158"/>
    <lineage>
        <taxon>Bacteria</taxon>
        <taxon>Pseudomonadati</taxon>
        <taxon>Spirochaetota</taxon>
        <taxon>Spirochaetia</taxon>
        <taxon>Spirochaetales</taxon>
        <taxon>Treponemataceae</taxon>
        <taxon>Treponema</taxon>
    </lineage>
</organism>
<evidence type="ECO:0000313" key="2">
    <source>
        <dbReference type="EMBL" id="UTD00714.1"/>
    </source>
</evidence>
<evidence type="ECO:0000259" key="1">
    <source>
        <dbReference type="PROSITE" id="PS50206"/>
    </source>
</evidence>
<feature type="domain" description="Rhodanese" evidence="1">
    <location>
        <begin position="42"/>
        <end position="120"/>
    </location>
</feature>
<dbReference type="RefSeq" id="WP_253717892.1">
    <property type="nucleotide sequence ID" value="NZ_CP051522.1"/>
</dbReference>
<dbReference type="PANTHER" id="PTHR43031:SF1">
    <property type="entry name" value="PYRIDINE NUCLEOTIDE-DISULPHIDE OXIDOREDUCTASE"/>
    <property type="match status" value="1"/>
</dbReference>
<dbReference type="Gene3D" id="3.40.250.10">
    <property type="entry name" value="Rhodanese-like domain"/>
    <property type="match status" value="2"/>
</dbReference>
<dbReference type="SMART" id="SM00450">
    <property type="entry name" value="RHOD"/>
    <property type="match status" value="2"/>
</dbReference>
<dbReference type="InterPro" id="IPR050229">
    <property type="entry name" value="GlpE_sulfurtransferase"/>
</dbReference>
<dbReference type="PROSITE" id="PS51257">
    <property type="entry name" value="PROKAR_LIPOPROTEIN"/>
    <property type="match status" value="1"/>
</dbReference>
<dbReference type="Proteomes" id="UP001056981">
    <property type="component" value="Chromosome"/>
</dbReference>
<gene>
    <name evidence="2" type="ORF">E4N86_08395</name>
</gene>
<sequence length="228" mass="26189">MKIKFLLFIVLIVNISLISCGIEVEVEDVKGSRLEHLNSDSNKDSILIIDVRPYDQYKKGHIIHAINIPVNEIKYRLQEITDWKNKPIYIYSITNDESFKAAQILVENRFTQIYNADGVNQYDYSTINYTSVRGIVFETMLKEPDVLILDCRNKSSYDNGHIEGAISFPMDEVKNNLNKIPDKNKKLLLYCNVGTASSRTAQELINLGYTEIYNSIDGVSEYSFKLEK</sequence>
<dbReference type="InterPro" id="IPR001763">
    <property type="entry name" value="Rhodanese-like_dom"/>
</dbReference>
<reference evidence="2" key="1">
    <citation type="submission" date="2020-04" db="EMBL/GenBank/DDBJ databases">
        <title>Comparative genomics of oral phylogroup-2 Treponema strains.</title>
        <authorList>
            <person name="Zeng H."/>
            <person name="Chan Y.K."/>
            <person name="Watt R.M."/>
        </authorList>
    </citation>
    <scope>NUCLEOTIDE SEQUENCE</scope>
    <source>
        <strain evidence="2">OMZ 905</strain>
    </source>
</reference>
<proteinExistence type="predicted"/>
<feature type="domain" description="Rhodanese" evidence="1">
    <location>
        <begin position="142"/>
        <end position="228"/>
    </location>
</feature>
<dbReference type="AlphaFoldDB" id="A0A9Q9BDC6"/>
<accession>A0A9Q9BDC6</accession>
<dbReference type="CDD" id="cd00158">
    <property type="entry name" value="RHOD"/>
    <property type="match status" value="2"/>
</dbReference>